<organism evidence="3 4">
    <name type="scientific">Microbacterium barkeri</name>
    <dbReference type="NCBI Taxonomy" id="33917"/>
    <lineage>
        <taxon>Bacteria</taxon>
        <taxon>Bacillati</taxon>
        <taxon>Actinomycetota</taxon>
        <taxon>Actinomycetes</taxon>
        <taxon>Micrococcales</taxon>
        <taxon>Microbacteriaceae</taxon>
        <taxon>Microbacterium</taxon>
    </lineage>
</organism>
<dbReference type="Pfam" id="PF10756">
    <property type="entry name" value="bPH_6"/>
    <property type="match status" value="1"/>
</dbReference>
<keyword evidence="1" id="KW-0812">Transmembrane</keyword>
<accession>A0A9W6H1E0</accession>
<dbReference type="InterPro" id="IPR019692">
    <property type="entry name" value="CFP-6_PH"/>
</dbReference>
<sequence>MFLLGDVVVRGSAVDAVLIAPWLLLPVWFVWTFLFAPSVHADEDGVVVRNPLRTTRAPWSAVRDIVLRWQIAFVLADGRDLQAWAAAAKRPSGRAHTPQPAERELEILRELREAAADGAAPADGGEVRTSWNAREIGLLAAILIWAAVSVAVTR</sequence>
<protein>
    <recommendedName>
        <fullName evidence="2">Low molecular weight protein antigen 6 PH domain-containing protein</fullName>
    </recommendedName>
</protein>
<evidence type="ECO:0000256" key="1">
    <source>
        <dbReference type="SAM" id="Phobius"/>
    </source>
</evidence>
<keyword evidence="4" id="KW-1185">Reference proteome</keyword>
<dbReference type="AlphaFoldDB" id="A0A9W6H1E0"/>
<feature type="transmembrane region" description="Helical" evidence="1">
    <location>
        <begin position="136"/>
        <end position="153"/>
    </location>
</feature>
<feature type="domain" description="Low molecular weight protein antigen 6 PH" evidence="2">
    <location>
        <begin position="37"/>
        <end position="69"/>
    </location>
</feature>
<comment type="caution">
    <text evidence="3">The sequence shown here is derived from an EMBL/GenBank/DDBJ whole genome shotgun (WGS) entry which is preliminary data.</text>
</comment>
<reference evidence="3" key="2">
    <citation type="submission" date="2023-01" db="EMBL/GenBank/DDBJ databases">
        <authorList>
            <person name="Sun Q."/>
            <person name="Evtushenko L."/>
        </authorList>
    </citation>
    <scope>NUCLEOTIDE SEQUENCE</scope>
    <source>
        <strain evidence="3">VKM Ac-1020</strain>
    </source>
</reference>
<reference evidence="3" key="1">
    <citation type="journal article" date="2014" name="Int. J. Syst. Evol. Microbiol.">
        <title>Complete genome sequence of Corynebacterium casei LMG S-19264T (=DSM 44701T), isolated from a smear-ripened cheese.</title>
        <authorList>
            <consortium name="US DOE Joint Genome Institute (JGI-PGF)"/>
            <person name="Walter F."/>
            <person name="Albersmeier A."/>
            <person name="Kalinowski J."/>
            <person name="Ruckert C."/>
        </authorList>
    </citation>
    <scope>NUCLEOTIDE SEQUENCE</scope>
    <source>
        <strain evidence="3">VKM Ac-1020</strain>
    </source>
</reference>
<proteinExistence type="predicted"/>
<name>A0A9W6H1E0_9MICO</name>
<feature type="transmembrane region" description="Helical" evidence="1">
    <location>
        <begin position="12"/>
        <end position="34"/>
    </location>
</feature>
<evidence type="ECO:0000313" key="4">
    <source>
        <dbReference type="Proteomes" id="UP001142462"/>
    </source>
</evidence>
<dbReference type="Proteomes" id="UP001142462">
    <property type="component" value="Unassembled WGS sequence"/>
</dbReference>
<dbReference type="EMBL" id="BSEJ01000001">
    <property type="protein sequence ID" value="GLJ60455.1"/>
    <property type="molecule type" value="Genomic_DNA"/>
</dbReference>
<evidence type="ECO:0000259" key="2">
    <source>
        <dbReference type="Pfam" id="PF10756"/>
    </source>
</evidence>
<keyword evidence="1" id="KW-1133">Transmembrane helix</keyword>
<evidence type="ECO:0000313" key="3">
    <source>
        <dbReference type="EMBL" id="GLJ60455.1"/>
    </source>
</evidence>
<keyword evidence="1" id="KW-0472">Membrane</keyword>
<gene>
    <name evidence="3" type="ORF">GCM10017576_05840</name>
</gene>